<comment type="caution">
    <text evidence="1">The sequence shown here is derived from an EMBL/GenBank/DDBJ whole genome shotgun (WGS) entry which is preliminary data.</text>
</comment>
<gene>
    <name evidence="1" type="ORF">ANN_22146</name>
</gene>
<reference evidence="1 2" key="1">
    <citation type="journal article" date="2022" name="Allergy">
        <title>Genome assembly and annotation of Periplaneta americana reveal a comprehensive cockroach allergen profile.</title>
        <authorList>
            <person name="Wang L."/>
            <person name="Xiong Q."/>
            <person name="Saelim N."/>
            <person name="Wang L."/>
            <person name="Nong W."/>
            <person name="Wan A.T."/>
            <person name="Shi M."/>
            <person name="Liu X."/>
            <person name="Cao Q."/>
            <person name="Hui J.H.L."/>
            <person name="Sookrung N."/>
            <person name="Leung T.F."/>
            <person name="Tungtrongchitr A."/>
            <person name="Tsui S.K.W."/>
        </authorList>
    </citation>
    <scope>NUCLEOTIDE SEQUENCE [LARGE SCALE GENOMIC DNA]</scope>
    <source>
        <strain evidence="1">PWHHKU_190912</strain>
    </source>
</reference>
<accession>A0ABQ8S7C5</accession>
<proteinExistence type="predicted"/>
<dbReference type="Proteomes" id="UP001148838">
    <property type="component" value="Unassembled WGS sequence"/>
</dbReference>
<evidence type="ECO:0000313" key="1">
    <source>
        <dbReference type="EMBL" id="KAJ4429942.1"/>
    </source>
</evidence>
<keyword evidence="2" id="KW-1185">Reference proteome</keyword>
<dbReference type="EMBL" id="JAJSOF020000033">
    <property type="protein sequence ID" value="KAJ4429942.1"/>
    <property type="molecule type" value="Genomic_DNA"/>
</dbReference>
<organism evidence="1 2">
    <name type="scientific">Periplaneta americana</name>
    <name type="common">American cockroach</name>
    <name type="synonym">Blatta americana</name>
    <dbReference type="NCBI Taxonomy" id="6978"/>
    <lineage>
        <taxon>Eukaryota</taxon>
        <taxon>Metazoa</taxon>
        <taxon>Ecdysozoa</taxon>
        <taxon>Arthropoda</taxon>
        <taxon>Hexapoda</taxon>
        <taxon>Insecta</taxon>
        <taxon>Pterygota</taxon>
        <taxon>Neoptera</taxon>
        <taxon>Polyneoptera</taxon>
        <taxon>Dictyoptera</taxon>
        <taxon>Blattodea</taxon>
        <taxon>Blattoidea</taxon>
        <taxon>Blattidae</taxon>
        <taxon>Blattinae</taxon>
        <taxon>Periplaneta</taxon>
    </lineage>
</organism>
<name>A0ABQ8S7C5_PERAM</name>
<evidence type="ECO:0000313" key="2">
    <source>
        <dbReference type="Proteomes" id="UP001148838"/>
    </source>
</evidence>
<protein>
    <submittedName>
        <fullName evidence="1">Uncharacterized protein</fullName>
    </submittedName>
</protein>
<sequence length="52" mass="6533">MLIWRRMERMKWIDRIRNDAVLEGVGEEGIMLNLIRKRKRNWLGHWLRRNCL</sequence>